<dbReference type="InterPro" id="IPR016166">
    <property type="entry name" value="FAD-bd_PCMH"/>
</dbReference>
<evidence type="ECO:0000256" key="7">
    <source>
        <dbReference type="ARBA" id="ARBA00023002"/>
    </source>
</evidence>
<keyword evidence="6" id="KW-0809">Transit peptide</keyword>
<dbReference type="PANTHER" id="PTHR11748:SF111">
    <property type="entry name" value="D-LACTATE DEHYDROGENASE, MITOCHONDRIAL-RELATED"/>
    <property type="match status" value="1"/>
</dbReference>
<gene>
    <name evidence="13" type="ORF">ACFOND_03160</name>
</gene>
<evidence type="ECO:0000256" key="9">
    <source>
        <dbReference type="ARBA" id="ARBA00023014"/>
    </source>
</evidence>
<dbReference type="SUPFAM" id="SSF55103">
    <property type="entry name" value="FAD-linked oxidases, C-terminal domain"/>
    <property type="match status" value="1"/>
</dbReference>
<evidence type="ECO:0000256" key="8">
    <source>
        <dbReference type="ARBA" id="ARBA00023004"/>
    </source>
</evidence>
<dbReference type="InterPro" id="IPR009051">
    <property type="entry name" value="Helical_ferredxn"/>
</dbReference>
<evidence type="ECO:0000313" key="14">
    <source>
        <dbReference type="Proteomes" id="UP001595710"/>
    </source>
</evidence>
<name>A0ABV7WN49_9GAMM</name>
<dbReference type="Gene3D" id="3.30.43.10">
    <property type="entry name" value="Uridine Diphospho-n-acetylenolpyruvylglucosamine Reductase, domain 2"/>
    <property type="match status" value="1"/>
</dbReference>
<dbReference type="InterPro" id="IPR016171">
    <property type="entry name" value="Vanillyl_alc_oxidase_C-sub2"/>
</dbReference>
<dbReference type="Pfam" id="PF01565">
    <property type="entry name" value="FAD_binding_4"/>
    <property type="match status" value="1"/>
</dbReference>
<keyword evidence="9" id="KW-0411">Iron-sulfur</keyword>
<dbReference type="EC" id="1.1.2.4" evidence="10"/>
<dbReference type="InterPro" id="IPR016164">
    <property type="entry name" value="FAD-linked_Oxase-like_C"/>
</dbReference>
<protein>
    <recommendedName>
        <fullName evidence="10">D-lactate dehydrogenase (cytochrome)</fullName>
        <ecNumber evidence="10">1.1.2.4</ecNumber>
    </recommendedName>
</protein>
<reference evidence="14" key="1">
    <citation type="journal article" date="2019" name="Int. J. Syst. Evol. Microbiol.">
        <title>The Global Catalogue of Microorganisms (GCM) 10K type strain sequencing project: providing services to taxonomists for standard genome sequencing and annotation.</title>
        <authorList>
            <consortium name="The Broad Institute Genomics Platform"/>
            <consortium name="The Broad Institute Genome Sequencing Center for Infectious Disease"/>
            <person name="Wu L."/>
            <person name="Ma J."/>
        </authorList>
    </citation>
    <scope>NUCLEOTIDE SEQUENCE [LARGE SCALE GENOMIC DNA]</scope>
    <source>
        <strain evidence="14">CECT 8288</strain>
    </source>
</reference>
<keyword evidence="5" id="KW-0274">FAD</keyword>
<dbReference type="Pfam" id="PF02754">
    <property type="entry name" value="CCG"/>
    <property type="match status" value="2"/>
</dbReference>
<evidence type="ECO:0000259" key="12">
    <source>
        <dbReference type="PROSITE" id="PS51387"/>
    </source>
</evidence>
<keyword evidence="4" id="KW-0479">Metal-binding</keyword>
<dbReference type="InterPro" id="IPR017900">
    <property type="entry name" value="4Fe4S_Fe_S_CS"/>
</dbReference>
<dbReference type="RefSeq" id="WP_290281173.1">
    <property type="nucleotide sequence ID" value="NZ_JAUFQI010000001.1"/>
</dbReference>
<dbReference type="InterPro" id="IPR016167">
    <property type="entry name" value="FAD-bd_PCMH_sub1"/>
</dbReference>
<proteinExistence type="inferred from homology"/>
<evidence type="ECO:0000256" key="3">
    <source>
        <dbReference type="ARBA" id="ARBA00022630"/>
    </source>
</evidence>
<dbReference type="InterPro" id="IPR016169">
    <property type="entry name" value="FAD-bd_PCMH_sub2"/>
</dbReference>
<dbReference type="InterPro" id="IPR004113">
    <property type="entry name" value="FAD-bd_oxidored_4_C"/>
</dbReference>
<comment type="caution">
    <text evidence="13">The sequence shown here is derived from an EMBL/GenBank/DDBJ whole genome shotgun (WGS) entry which is preliminary data.</text>
</comment>
<accession>A0ABV7WN49</accession>
<dbReference type="Gene3D" id="3.30.70.2740">
    <property type="match status" value="1"/>
</dbReference>
<evidence type="ECO:0000256" key="10">
    <source>
        <dbReference type="ARBA" id="ARBA00038897"/>
    </source>
</evidence>
<organism evidence="13 14">
    <name type="scientific">Reinekea marina</name>
    <dbReference type="NCBI Taxonomy" id="1310421"/>
    <lineage>
        <taxon>Bacteria</taxon>
        <taxon>Pseudomonadati</taxon>
        <taxon>Pseudomonadota</taxon>
        <taxon>Gammaproteobacteria</taxon>
        <taxon>Oceanospirillales</taxon>
        <taxon>Saccharospirillaceae</taxon>
        <taxon>Reinekea</taxon>
    </lineage>
</organism>
<comment type="cofactor">
    <cofactor evidence="1">
        <name>FAD</name>
        <dbReference type="ChEBI" id="CHEBI:57692"/>
    </cofactor>
</comment>
<evidence type="ECO:0000259" key="11">
    <source>
        <dbReference type="PROSITE" id="PS51379"/>
    </source>
</evidence>
<keyword evidence="14" id="KW-1185">Reference proteome</keyword>
<comment type="similarity">
    <text evidence="2">Belongs to the FAD-binding oxidoreductase/transferase type 4 family.</text>
</comment>
<dbReference type="SUPFAM" id="SSF46548">
    <property type="entry name" value="alpha-helical ferredoxin"/>
    <property type="match status" value="1"/>
</dbReference>
<evidence type="ECO:0000256" key="2">
    <source>
        <dbReference type="ARBA" id="ARBA00008000"/>
    </source>
</evidence>
<dbReference type="InterPro" id="IPR036318">
    <property type="entry name" value="FAD-bd_PCMH-like_sf"/>
</dbReference>
<dbReference type="PANTHER" id="PTHR11748">
    <property type="entry name" value="D-LACTATE DEHYDROGENASE"/>
    <property type="match status" value="1"/>
</dbReference>
<dbReference type="InterPro" id="IPR004017">
    <property type="entry name" value="Cys_rich_dom"/>
</dbReference>
<dbReference type="Gene3D" id="1.10.1060.10">
    <property type="entry name" value="Alpha-helical ferredoxin"/>
    <property type="match status" value="1"/>
</dbReference>
<evidence type="ECO:0000256" key="5">
    <source>
        <dbReference type="ARBA" id="ARBA00022827"/>
    </source>
</evidence>
<dbReference type="EMBL" id="JBHRYN010000006">
    <property type="protein sequence ID" value="MFC3700626.1"/>
    <property type="molecule type" value="Genomic_DNA"/>
</dbReference>
<dbReference type="Proteomes" id="UP001595710">
    <property type="component" value="Unassembled WGS sequence"/>
</dbReference>
<dbReference type="InterPro" id="IPR006094">
    <property type="entry name" value="Oxid_FAD_bind_N"/>
</dbReference>
<dbReference type="PROSITE" id="PS51379">
    <property type="entry name" value="4FE4S_FER_2"/>
    <property type="match status" value="1"/>
</dbReference>
<keyword evidence="3" id="KW-0285">Flavoprotein</keyword>
<evidence type="ECO:0000313" key="13">
    <source>
        <dbReference type="EMBL" id="MFC3700626.1"/>
    </source>
</evidence>
<feature type="domain" description="4Fe-4S ferredoxin-type" evidence="11">
    <location>
        <begin position="528"/>
        <end position="559"/>
    </location>
</feature>
<dbReference type="PROSITE" id="PS51387">
    <property type="entry name" value="FAD_PCMH"/>
    <property type="match status" value="1"/>
</dbReference>
<dbReference type="PROSITE" id="PS00198">
    <property type="entry name" value="4FE4S_FER_1"/>
    <property type="match status" value="1"/>
</dbReference>
<dbReference type="Gene3D" id="3.30.465.10">
    <property type="match status" value="1"/>
</dbReference>
<feature type="domain" description="FAD-binding PCMH-type" evidence="12">
    <location>
        <begin position="36"/>
        <end position="264"/>
    </location>
</feature>
<dbReference type="Gene3D" id="1.10.45.10">
    <property type="entry name" value="Vanillyl-alcohol Oxidase, Chain A, domain 4"/>
    <property type="match status" value="1"/>
</dbReference>
<evidence type="ECO:0000256" key="6">
    <source>
        <dbReference type="ARBA" id="ARBA00022946"/>
    </source>
</evidence>
<keyword evidence="7" id="KW-0560">Oxidoreductase</keyword>
<dbReference type="SUPFAM" id="SSF56176">
    <property type="entry name" value="FAD-binding/transporter-associated domain-like"/>
    <property type="match status" value="1"/>
</dbReference>
<sequence length="937" mass="102937">MSISLFLTDIKKHLPSDCVVSDPMRLFALGTDASFYRLVPKVVVYARNETDVKQILKLGHKHQVSVTFRAAGTSLSGQAVTDSVLVMLSDAWRSHRVEPLGDVIHLQPGVIGAQANRALKPYDRKIGPDPASINACKIGGIVANNASGMCCGTAHNSYHTLHGIRIILFDGTLVDTREPSSVEAFRQSHSALLEQLTNIRTQLLAQPRLVEKVRHKYRLKNTTGYGLNAVLDFEDPVQILAHLMVGSEGTLGFISEVAFKTVPDYPFRASAMIGFNDLSLCAQTVERLKELNVDAVELLDKRAVNSVKHMQGLPAFSLQLPDAGGMLLIDVRGESTQHLDENIQSVNALLESIPSAQSTGFTQSTHEIEQYWKIRKGTFPAVGAVREVGTTVIIEDVAFPLNYLAEGVGRLQALFDKYNYHEAIIFGHALEGNLHFVFTQSFENEQEIERYDHFMKEVSNMVAIEFGGSLKAEHGTGRNMAPFVALEWGNEAYDLMKQIKAILDPHQLLNPGVVINENDQVHIENLKAMPAADAIVDRCIECGFCEPICPSKDFTLTPRQRITTFRELTRLQSAGEPVNAQWRKSFEFQAIDSCAATGLCASQCPVDINTGELVLKLRAQQNHRSRALAKSLSRHFATVASFTRGALKIQSILQRILGAQRLENATMAVRRWTGGRTPLWLATTPKAAKPIYARNVSAEPTDLNTVVYWSSCVAQSMAGSVNDDRSDIPSAAQSVLKKAGLNIVYPQPTRGLCCGQPFFSKGHAQQGTQMMEEVLDALWEVSSGGRYPVLSDTSPCSLQLKESALKRGIQLYDSSAFIDRFLLNRLTISPERQPVAVHLTCSAQKQGLEQSFKRVLDAVTPNWVQPTDIACCGFAGDKGFQLPELNAAALKTLGVQTTSCAFGISTSRTCEIGLSKHSGLTYYSLFEVLDKVSTKSD</sequence>
<evidence type="ECO:0000256" key="4">
    <source>
        <dbReference type="ARBA" id="ARBA00022723"/>
    </source>
</evidence>
<dbReference type="InterPro" id="IPR017896">
    <property type="entry name" value="4Fe4S_Fe-S-bd"/>
</dbReference>
<dbReference type="Pfam" id="PF02913">
    <property type="entry name" value="FAD-oxidase_C"/>
    <property type="match status" value="1"/>
</dbReference>
<keyword evidence="8" id="KW-0408">Iron</keyword>
<dbReference type="Pfam" id="PF13183">
    <property type="entry name" value="Fer4_8"/>
    <property type="match status" value="1"/>
</dbReference>
<evidence type="ECO:0000256" key="1">
    <source>
        <dbReference type="ARBA" id="ARBA00001974"/>
    </source>
</evidence>